<name>A0A250XHQ4_9CHLO</name>
<evidence type="ECO:0000313" key="2">
    <source>
        <dbReference type="EMBL" id="GAX82449.1"/>
    </source>
</evidence>
<dbReference type="Proteomes" id="UP000232323">
    <property type="component" value="Unassembled WGS sequence"/>
</dbReference>
<dbReference type="AlphaFoldDB" id="A0A250XHQ4"/>
<proteinExistence type="predicted"/>
<evidence type="ECO:0000256" key="1">
    <source>
        <dbReference type="SAM" id="Coils"/>
    </source>
</evidence>
<dbReference type="EMBL" id="BEGY01000080">
    <property type="protein sequence ID" value="GAX82449.1"/>
    <property type="molecule type" value="Genomic_DNA"/>
</dbReference>
<gene>
    <name evidence="2" type="ORF">CEUSTIGMA_g9876.t1</name>
</gene>
<comment type="caution">
    <text evidence="2">The sequence shown here is derived from an EMBL/GenBank/DDBJ whole genome shotgun (WGS) entry which is preliminary data.</text>
</comment>
<accession>A0A250XHQ4</accession>
<feature type="coiled-coil region" evidence="1">
    <location>
        <begin position="89"/>
        <end position="117"/>
    </location>
</feature>
<protein>
    <submittedName>
        <fullName evidence="2">Uncharacterized protein</fullName>
    </submittedName>
</protein>
<sequence>MESNKYYHIMQSGFIGREDTISSGGVDSLNYMWKERVVEGRGAPADQYAAQPSNKQARHGHWMLQDHWAAARAETTPTPESPFGYTYENADKERAFQKEAERLAKEEEDEIQFRAEQYELMRHEQDENNKIY</sequence>
<keyword evidence="3" id="KW-1185">Reference proteome</keyword>
<reference evidence="2 3" key="1">
    <citation type="submission" date="2017-08" db="EMBL/GenBank/DDBJ databases">
        <title>Acidophilic green algal genome provides insights into adaptation to an acidic environment.</title>
        <authorList>
            <person name="Hirooka S."/>
            <person name="Hirose Y."/>
            <person name="Kanesaki Y."/>
            <person name="Higuchi S."/>
            <person name="Fujiwara T."/>
            <person name="Onuma R."/>
            <person name="Era A."/>
            <person name="Ohbayashi R."/>
            <person name="Uzuka A."/>
            <person name="Nozaki H."/>
            <person name="Yoshikawa H."/>
            <person name="Miyagishima S.Y."/>
        </authorList>
    </citation>
    <scope>NUCLEOTIDE SEQUENCE [LARGE SCALE GENOMIC DNA]</scope>
    <source>
        <strain evidence="2 3">NIES-2499</strain>
    </source>
</reference>
<organism evidence="2 3">
    <name type="scientific">Chlamydomonas eustigma</name>
    <dbReference type="NCBI Taxonomy" id="1157962"/>
    <lineage>
        <taxon>Eukaryota</taxon>
        <taxon>Viridiplantae</taxon>
        <taxon>Chlorophyta</taxon>
        <taxon>core chlorophytes</taxon>
        <taxon>Chlorophyceae</taxon>
        <taxon>CS clade</taxon>
        <taxon>Chlamydomonadales</taxon>
        <taxon>Chlamydomonadaceae</taxon>
        <taxon>Chlamydomonas</taxon>
    </lineage>
</organism>
<keyword evidence="1" id="KW-0175">Coiled coil</keyword>
<evidence type="ECO:0000313" key="3">
    <source>
        <dbReference type="Proteomes" id="UP000232323"/>
    </source>
</evidence>